<dbReference type="Gene3D" id="3.20.20.370">
    <property type="entry name" value="Glycoside hydrolase/deacetylase"/>
    <property type="match status" value="1"/>
</dbReference>
<dbReference type="Proteomes" id="UP000444316">
    <property type="component" value="Unassembled WGS sequence"/>
</dbReference>
<accession>A0A845HY19</accession>
<organism evidence="2 3">
    <name type="scientific">Duganella fentianensis</name>
    <dbReference type="NCBI Taxonomy" id="2692177"/>
    <lineage>
        <taxon>Bacteria</taxon>
        <taxon>Pseudomonadati</taxon>
        <taxon>Pseudomonadota</taxon>
        <taxon>Betaproteobacteria</taxon>
        <taxon>Burkholderiales</taxon>
        <taxon>Oxalobacteraceae</taxon>
        <taxon>Telluria group</taxon>
        <taxon>Duganella</taxon>
    </lineage>
</organism>
<dbReference type="AlphaFoldDB" id="A0A845HY19"/>
<evidence type="ECO:0000313" key="3">
    <source>
        <dbReference type="Proteomes" id="UP000444316"/>
    </source>
</evidence>
<name>A0A845HY19_9BURK</name>
<dbReference type="InterPro" id="IPR002509">
    <property type="entry name" value="NODB_dom"/>
</dbReference>
<dbReference type="SUPFAM" id="SSF88713">
    <property type="entry name" value="Glycoside hydrolase/deacetylase"/>
    <property type="match status" value="1"/>
</dbReference>
<dbReference type="EMBL" id="WWCL01000001">
    <property type="protein sequence ID" value="MYN44411.1"/>
    <property type="molecule type" value="Genomic_DNA"/>
</dbReference>
<gene>
    <name evidence="2" type="ORF">GTP23_04900</name>
</gene>
<dbReference type="RefSeq" id="WP_161034638.1">
    <property type="nucleotide sequence ID" value="NZ_WWCL01000001.1"/>
</dbReference>
<keyword evidence="3" id="KW-1185">Reference proteome</keyword>
<dbReference type="GO" id="GO:0016810">
    <property type="term" value="F:hydrolase activity, acting on carbon-nitrogen (but not peptide) bonds"/>
    <property type="evidence" value="ECO:0007669"/>
    <property type="project" value="InterPro"/>
</dbReference>
<comment type="caution">
    <text evidence="2">The sequence shown here is derived from an EMBL/GenBank/DDBJ whole genome shotgun (WGS) entry which is preliminary data.</text>
</comment>
<evidence type="ECO:0000313" key="2">
    <source>
        <dbReference type="EMBL" id="MYN44411.1"/>
    </source>
</evidence>
<proteinExistence type="predicted"/>
<reference evidence="2" key="1">
    <citation type="submission" date="2019-12" db="EMBL/GenBank/DDBJ databases">
        <title>Novel species isolated from a subtropical stream in China.</title>
        <authorList>
            <person name="Lu H."/>
        </authorList>
    </citation>
    <scope>NUCLEOTIDE SEQUENCE [LARGE SCALE GENOMIC DNA]</scope>
    <source>
        <strain evidence="2">FT93W</strain>
    </source>
</reference>
<sequence length="318" mass="34653">MVLKIDIDTYRGTREGTLNLVRMLSAHQAGATFLFSLGPDHTGWALRRALRPGFFSKVSRTSVVEHYGLKTLMYGTLLPGPDIGKQCAAELRSVQAAGFECGIHTWDHVLWQDNVAQRDAGWTTRMMRKAAARFSQVYGVAPRTHGAAGWQMNAAAFAEHDTAGYAYASDGRCRLNDDGTLANPADGPHLLSDGATVLKHVQLPTTLPTLDELLGREINGVTVSTANIADFLLQLTAGATRDHVYTLHAELEGQKLAPIFEQLLAGWKAQGYQLASMADYYQKVQHQTLPVCPISWGELPGRSGQLIVQGEARAASRN</sequence>
<protein>
    <submittedName>
        <fullName evidence="2">Polysaccharide deacetylase family protein</fullName>
    </submittedName>
</protein>
<dbReference type="InterPro" id="IPR011330">
    <property type="entry name" value="Glyco_hydro/deAcase_b/a-brl"/>
</dbReference>
<dbReference type="GO" id="GO:0005975">
    <property type="term" value="P:carbohydrate metabolic process"/>
    <property type="evidence" value="ECO:0007669"/>
    <property type="project" value="InterPro"/>
</dbReference>
<evidence type="ECO:0000259" key="1">
    <source>
        <dbReference type="PROSITE" id="PS51677"/>
    </source>
</evidence>
<feature type="domain" description="NodB homology" evidence="1">
    <location>
        <begin position="1"/>
        <end position="275"/>
    </location>
</feature>
<dbReference type="PROSITE" id="PS51677">
    <property type="entry name" value="NODB"/>
    <property type="match status" value="1"/>
</dbReference>